<dbReference type="EMBL" id="JAAHFQ010000467">
    <property type="protein sequence ID" value="NER29998.1"/>
    <property type="molecule type" value="Genomic_DNA"/>
</dbReference>
<organism evidence="3">
    <name type="scientific">Symploca sp. SIO1C4</name>
    <dbReference type="NCBI Taxonomy" id="2607765"/>
    <lineage>
        <taxon>Bacteria</taxon>
        <taxon>Bacillati</taxon>
        <taxon>Cyanobacteriota</taxon>
        <taxon>Cyanophyceae</taxon>
        <taxon>Coleofasciculales</taxon>
        <taxon>Coleofasciculaceae</taxon>
        <taxon>Symploca</taxon>
    </lineage>
</organism>
<protein>
    <submittedName>
        <fullName evidence="3">Uncharacterized protein</fullName>
    </submittedName>
</protein>
<reference evidence="3" key="1">
    <citation type="submission" date="2019-11" db="EMBL/GenBank/DDBJ databases">
        <title>Genomic insights into an expanded diversity of filamentous marine cyanobacteria reveals the extraordinary biosynthetic potential of Moorea and Okeania.</title>
        <authorList>
            <person name="Ferreira Leao T."/>
            <person name="Wang M."/>
            <person name="Moss N."/>
            <person name="Da Silva R."/>
            <person name="Sanders J."/>
            <person name="Nurk S."/>
            <person name="Gurevich A."/>
            <person name="Humphrey G."/>
            <person name="Reher R."/>
            <person name="Zhu Q."/>
            <person name="Belda-Ferre P."/>
            <person name="Glukhov E."/>
            <person name="Rex R."/>
            <person name="Dorrestein P.C."/>
            <person name="Knight R."/>
            <person name="Pevzner P."/>
            <person name="Gerwick W.H."/>
            <person name="Gerwick L."/>
        </authorList>
    </citation>
    <scope>NUCLEOTIDE SEQUENCE</scope>
    <source>
        <strain evidence="3">SIO1C4</strain>
    </source>
</reference>
<keyword evidence="2" id="KW-0812">Transmembrane</keyword>
<evidence type="ECO:0000256" key="2">
    <source>
        <dbReference type="SAM" id="Phobius"/>
    </source>
</evidence>
<dbReference type="AlphaFoldDB" id="A0A6B3NL84"/>
<evidence type="ECO:0000256" key="1">
    <source>
        <dbReference type="SAM" id="MobiDB-lite"/>
    </source>
</evidence>
<keyword evidence="2" id="KW-0472">Membrane</keyword>
<accession>A0A6B3NL84</accession>
<feature type="compositionally biased region" description="Basic and acidic residues" evidence="1">
    <location>
        <begin position="69"/>
        <end position="79"/>
    </location>
</feature>
<feature type="region of interest" description="Disordered" evidence="1">
    <location>
        <begin position="55"/>
        <end position="85"/>
    </location>
</feature>
<sequence length="346" mass="37782">MSNWFWLSKVGLFGLLGTAGAVILLFPFSSKLNKGNSDPQQVIAITPENLEPFQIPVPPPPSLPQTNQKRQDKKSENEIKATNQKSLKSKIDVSSKANLKGKQTIPSSNKLASDAKFPVRPFNLRKSLTNVSPLFATPVSLGMLAIGVAEGNYRVYIKQGILYVEQTANYFGHTDPGNLSWGEVVTNYGPCSDQGRSGGDIAIAEKLCLQRAVSALPTHLVDLHTAGIDPNLDVEALLNTADLYNQASPIHSRRLPQALAIARQGGLSGVEAVAWARTASFYLNSNRELDLEQGENKASGLIGICARENLSITEWQCVHRDQLRRAKAISDVLKKYIQIAQLEERA</sequence>
<evidence type="ECO:0000313" key="3">
    <source>
        <dbReference type="EMBL" id="NER29998.1"/>
    </source>
</evidence>
<keyword evidence="2" id="KW-1133">Transmembrane helix</keyword>
<name>A0A6B3NL84_9CYAN</name>
<comment type="caution">
    <text evidence="3">The sequence shown here is derived from an EMBL/GenBank/DDBJ whole genome shotgun (WGS) entry which is preliminary data.</text>
</comment>
<gene>
    <name evidence="3" type="ORF">F6J89_20855</name>
</gene>
<proteinExistence type="predicted"/>
<feature type="transmembrane region" description="Helical" evidence="2">
    <location>
        <begin position="6"/>
        <end position="26"/>
    </location>
</feature>